<evidence type="ECO:0000259" key="2">
    <source>
        <dbReference type="PROSITE" id="PS50943"/>
    </source>
</evidence>
<dbReference type="Gene3D" id="1.10.260.40">
    <property type="entry name" value="lambda repressor-like DNA-binding domains"/>
    <property type="match status" value="1"/>
</dbReference>
<dbReference type="PANTHER" id="PTHR43236">
    <property type="entry name" value="ANTITOXIN HIGA1"/>
    <property type="match status" value="1"/>
</dbReference>
<evidence type="ECO:0000313" key="3">
    <source>
        <dbReference type="EMBL" id="GAA0740466.1"/>
    </source>
</evidence>
<dbReference type="Gene3D" id="1.10.10.2910">
    <property type="match status" value="1"/>
</dbReference>
<proteinExistence type="inferred from homology"/>
<protein>
    <recommendedName>
        <fullName evidence="2">HTH cro/C1-type domain-containing protein</fullName>
    </recommendedName>
</protein>
<gene>
    <name evidence="3" type="ORF">GCM10009431_10630</name>
</gene>
<keyword evidence="4" id="KW-1185">Reference proteome</keyword>
<comment type="caution">
    <text evidence="3">The sequence shown here is derived from an EMBL/GenBank/DDBJ whole genome shotgun (WGS) entry which is preliminary data.</text>
</comment>
<dbReference type="InterPro" id="IPR052345">
    <property type="entry name" value="Rad_response_metalloprotease"/>
</dbReference>
<dbReference type="Pfam" id="PF01381">
    <property type="entry name" value="HTH_3"/>
    <property type="match status" value="1"/>
</dbReference>
<dbReference type="PANTHER" id="PTHR43236:SF1">
    <property type="entry name" value="BLL7220 PROTEIN"/>
    <property type="match status" value="1"/>
</dbReference>
<organism evidence="3 4">
    <name type="scientific">Gaetbulibacter jejuensis</name>
    <dbReference type="NCBI Taxonomy" id="584607"/>
    <lineage>
        <taxon>Bacteria</taxon>
        <taxon>Pseudomonadati</taxon>
        <taxon>Bacteroidota</taxon>
        <taxon>Flavobacteriia</taxon>
        <taxon>Flavobacteriales</taxon>
        <taxon>Flavobacteriaceae</taxon>
        <taxon>Gaetbulibacter</taxon>
    </lineage>
</organism>
<dbReference type="Proteomes" id="UP001500736">
    <property type="component" value="Unassembled WGS sequence"/>
</dbReference>
<evidence type="ECO:0000256" key="1">
    <source>
        <dbReference type="ARBA" id="ARBA00007227"/>
    </source>
</evidence>
<dbReference type="InterPro" id="IPR001387">
    <property type="entry name" value="Cro/C1-type_HTH"/>
</dbReference>
<dbReference type="SMART" id="SM00530">
    <property type="entry name" value="HTH_XRE"/>
    <property type="match status" value="2"/>
</dbReference>
<name>A0ABN1JIM4_9FLAO</name>
<comment type="similarity">
    <text evidence="1">Belongs to the short-chain fatty acyl-CoA assimilation regulator (ScfR) family.</text>
</comment>
<reference evidence="3 4" key="1">
    <citation type="journal article" date="2019" name="Int. J. Syst. Evol. Microbiol.">
        <title>The Global Catalogue of Microorganisms (GCM) 10K type strain sequencing project: providing services to taxonomists for standard genome sequencing and annotation.</title>
        <authorList>
            <consortium name="The Broad Institute Genomics Platform"/>
            <consortium name="The Broad Institute Genome Sequencing Center for Infectious Disease"/>
            <person name="Wu L."/>
            <person name="Ma J."/>
        </authorList>
    </citation>
    <scope>NUCLEOTIDE SEQUENCE [LARGE SCALE GENOMIC DNA]</scope>
    <source>
        <strain evidence="3 4">JCM 15976</strain>
    </source>
</reference>
<dbReference type="Pfam" id="PF06114">
    <property type="entry name" value="Peptidase_M78"/>
    <property type="match status" value="1"/>
</dbReference>
<evidence type="ECO:0000313" key="4">
    <source>
        <dbReference type="Proteomes" id="UP001500736"/>
    </source>
</evidence>
<dbReference type="CDD" id="cd00093">
    <property type="entry name" value="HTH_XRE"/>
    <property type="match status" value="1"/>
</dbReference>
<accession>A0ABN1JIM4</accession>
<dbReference type="SUPFAM" id="SSF47413">
    <property type="entry name" value="lambda repressor-like DNA-binding domains"/>
    <property type="match status" value="1"/>
</dbReference>
<feature type="domain" description="HTH cro/C1-type" evidence="2">
    <location>
        <begin position="7"/>
        <end position="61"/>
    </location>
</feature>
<dbReference type="RefSeq" id="WP_343796384.1">
    <property type="nucleotide sequence ID" value="NZ_BAAAGF010000001.1"/>
</dbReference>
<sequence length="352" mass="41295">MNIGDKIRKLRIAKNLTQDDLAILTSFSKSYIQKFEENKREPNSFQLVKLASALNSSISEILSSTNFSARDYTFQNIEFREKHNIVDPESLKKTVIEDLYIEYSAYETLENILGEKVNFKNPVKDDEVIKSSNDIESLAIKLRKKWKFGNNPIYDLIGFLEDLGFKIFEVDKDEDFVGFSCWMKNTPVIVVNTRNKDIPRRRFTVLHELSHLLLKFDPNISKTELERYCDQFAGAMLLPQETLKQYLVSSSSISLEELKRIKEKFGISIRAILVRMVSVNFISWEKYHEWKELYYSWKNKDNTYYGTESVSRFDYLLARALREKKITEAKASELTRIPISTLKNDYLNKEFI</sequence>
<dbReference type="PROSITE" id="PS50890">
    <property type="entry name" value="PUA"/>
    <property type="match status" value="1"/>
</dbReference>
<dbReference type="PROSITE" id="PS50943">
    <property type="entry name" value="HTH_CROC1"/>
    <property type="match status" value="1"/>
</dbReference>
<dbReference type="InterPro" id="IPR010359">
    <property type="entry name" value="IrrE_HExxH"/>
</dbReference>
<dbReference type="EMBL" id="BAAAGF010000001">
    <property type="protein sequence ID" value="GAA0740466.1"/>
    <property type="molecule type" value="Genomic_DNA"/>
</dbReference>
<dbReference type="InterPro" id="IPR010982">
    <property type="entry name" value="Lambda_DNA-bd_dom_sf"/>
</dbReference>